<dbReference type="Pfam" id="PF07719">
    <property type="entry name" value="TPR_2"/>
    <property type="match status" value="1"/>
</dbReference>
<dbReference type="Gene3D" id="1.25.40.10">
    <property type="entry name" value="Tetratricopeptide repeat domain"/>
    <property type="match status" value="1"/>
</dbReference>
<evidence type="ECO:0000259" key="5">
    <source>
        <dbReference type="PROSITE" id="PS50072"/>
    </source>
</evidence>
<dbReference type="GO" id="GO:0003755">
    <property type="term" value="F:peptidyl-prolyl cis-trans isomerase activity"/>
    <property type="evidence" value="ECO:0007669"/>
    <property type="project" value="InterPro"/>
</dbReference>
<proteinExistence type="predicted"/>
<feature type="repeat" description="TPR" evidence="3">
    <location>
        <begin position="325"/>
        <end position="358"/>
    </location>
</feature>
<dbReference type="OrthoDB" id="407558at2759"/>
<keyword evidence="6" id="KW-1185">Reference proteome</keyword>
<dbReference type="InterPro" id="IPR013105">
    <property type="entry name" value="TPR_2"/>
</dbReference>
<dbReference type="PRINTS" id="PR00153">
    <property type="entry name" value="CSAPPISMRASE"/>
</dbReference>
<dbReference type="SUPFAM" id="SSF50891">
    <property type="entry name" value="Cyclophilin-like"/>
    <property type="match status" value="1"/>
</dbReference>
<dbReference type="InterPro" id="IPR019734">
    <property type="entry name" value="TPR_rpt"/>
</dbReference>
<evidence type="ECO:0000313" key="7">
    <source>
        <dbReference type="RefSeq" id="XP_030385231.1"/>
    </source>
</evidence>
<dbReference type="PROSITE" id="PS50005">
    <property type="entry name" value="TPR"/>
    <property type="match status" value="1"/>
</dbReference>
<dbReference type="GO" id="GO:0016018">
    <property type="term" value="F:cyclosporin A binding"/>
    <property type="evidence" value="ECO:0007669"/>
    <property type="project" value="TreeGrafter"/>
</dbReference>
<dbReference type="PROSITE" id="PS50072">
    <property type="entry name" value="CSA_PPIASE_2"/>
    <property type="match status" value="1"/>
</dbReference>
<keyword evidence="2 3" id="KW-0802">TPR repeat</keyword>
<feature type="domain" description="PPIase cyclophilin-type" evidence="5">
    <location>
        <begin position="23"/>
        <end position="187"/>
    </location>
</feature>
<dbReference type="RefSeq" id="XP_030385231.1">
    <property type="nucleotide sequence ID" value="XM_030529371.1"/>
</dbReference>
<name>A0A6J2U9N8_DROLE</name>
<dbReference type="InterPro" id="IPR002130">
    <property type="entry name" value="Cyclophilin-type_PPIase_dom"/>
</dbReference>
<dbReference type="Gene3D" id="2.40.100.10">
    <property type="entry name" value="Cyclophilin-like"/>
    <property type="match status" value="1"/>
</dbReference>
<evidence type="ECO:0000256" key="2">
    <source>
        <dbReference type="ARBA" id="ARBA00022803"/>
    </source>
</evidence>
<dbReference type="PANTHER" id="PTHR11071:SF497">
    <property type="entry name" value="CYCLOPHILIN 40, ISOFORM A"/>
    <property type="match status" value="1"/>
</dbReference>
<dbReference type="FunFam" id="2.40.100.10:FF:000044">
    <property type="entry name" value="Cyclophilin 40"/>
    <property type="match status" value="1"/>
</dbReference>
<dbReference type="AlphaFoldDB" id="A0A6J2U9N8"/>
<evidence type="ECO:0000256" key="1">
    <source>
        <dbReference type="ARBA" id="ARBA00022737"/>
    </source>
</evidence>
<dbReference type="GeneID" id="115632282"/>
<keyword evidence="1" id="KW-0677">Repeat</keyword>
<reference evidence="7" key="1">
    <citation type="submission" date="2025-08" db="UniProtKB">
        <authorList>
            <consortium name="RefSeq"/>
        </authorList>
    </citation>
    <scope>IDENTIFICATION</scope>
    <source>
        <strain evidence="7">11010-0011.00</strain>
        <tissue evidence="7">Whole body</tissue>
    </source>
</reference>
<feature type="coiled-coil region" evidence="4">
    <location>
        <begin position="331"/>
        <end position="385"/>
    </location>
</feature>
<protein>
    <submittedName>
        <fullName evidence="7">Peptidyl-prolyl cis-trans isomerase D-like</fullName>
    </submittedName>
</protein>
<organism evidence="6 7">
    <name type="scientific">Drosophila lebanonensis</name>
    <name type="common">Fruit fly</name>
    <name type="synonym">Scaptodrosophila lebanonensis</name>
    <dbReference type="NCBI Taxonomy" id="7225"/>
    <lineage>
        <taxon>Eukaryota</taxon>
        <taxon>Metazoa</taxon>
        <taxon>Ecdysozoa</taxon>
        <taxon>Arthropoda</taxon>
        <taxon>Hexapoda</taxon>
        <taxon>Insecta</taxon>
        <taxon>Pterygota</taxon>
        <taxon>Neoptera</taxon>
        <taxon>Endopterygota</taxon>
        <taxon>Diptera</taxon>
        <taxon>Brachycera</taxon>
        <taxon>Muscomorpha</taxon>
        <taxon>Ephydroidea</taxon>
        <taxon>Drosophilidae</taxon>
        <taxon>Scaptodrosophila</taxon>
    </lineage>
</organism>
<dbReference type="Proteomes" id="UP000504634">
    <property type="component" value="Unplaced"/>
</dbReference>
<evidence type="ECO:0000256" key="3">
    <source>
        <dbReference type="PROSITE-ProRule" id="PRU00339"/>
    </source>
</evidence>
<dbReference type="Pfam" id="PF00160">
    <property type="entry name" value="Pro_isomerase"/>
    <property type="match status" value="1"/>
</dbReference>
<keyword evidence="4" id="KW-0175">Coiled coil</keyword>
<dbReference type="SUPFAM" id="SSF48452">
    <property type="entry name" value="TPR-like"/>
    <property type="match status" value="1"/>
</dbReference>
<gene>
    <name evidence="7" type="primary">LOC115632282</name>
</gene>
<dbReference type="SMART" id="SM00028">
    <property type="entry name" value="TPR"/>
    <property type="match status" value="2"/>
</dbReference>
<evidence type="ECO:0000313" key="6">
    <source>
        <dbReference type="Proteomes" id="UP000504634"/>
    </source>
</evidence>
<dbReference type="GO" id="GO:0005739">
    <property type="term" value="C:mitochondrion"/>
    <property type="evidence" value="ECO:0007669"/>
    <property type="project" value="TreeGrafter"/>
</dbReference>
<dbReference type="InterPro" id="IPR011990">
    <property type="entry name" value="TPR-like_helical_dom_sf"/>
</dbReference>
<accession>A0A6J2U9N8</accession>
<dbReference type="InterPro" id="IPR029000">
    <property type="entry name" value="Cyclophilin-like_dom_sf"/>
</dbReference>
<dbReference type="GO" id="GO:0006457">
    <property type="term" value="P:protein folding"/>
    <property type="evidence" value="ECO:0007669"/>
    <property type="project" value="TreeGrafter"/>
</dbReference>
<evidence type="ECO:0000256" key="4">
    <source>
        <dbReference type="SAM" id="Coils"/>
    </source>
</evidence>
<sequence>MVSKMDTTTKLLQPENATNPIVYFDISIGEEPAGRMIIELRKDVVPKTAENFRALCTGECGTGKLGKPLHYKGTRFHKVKRVYVVQGGDVVNNDGTSGDSIYGPVFEDENFDLTHKDEGVVSMVNYGKENTNNSQFFITAASCENLNGINVVVGRVLRGLGIVAEMEQHCNDEGEPTADIVILNCGELAPGDDWCINCCDATPDKLPPYPQDWPGKFDRPTIDSAVALLNGLRQAGNYYFQAGKYFEACAKYKKANRYYLALRKHFDWQQLDHVKETTGDADLRKLDAFSVINHINLAAVDLKLSNYLSARYNTTEAIRLDPNCSKALYRRGQAQIALRNYEDAITDLKRAYKLLPDNKQILNELNSAKQLLAAYNKKQRNALKNLFN</sequence>
<dbReference type="PANTHER" id="PTHR11071">
    <property type="entry name" value="PEPTIDYL-PROLYL CIS-TRANS ISOMERASE"/>
    <property type="match status" value="1"/>
</dbReference>